<dbReference type="AlphaFoldDB" id="A0A1F7H0B2"/>
<gene>
    <name evidence="9" type="ORF">A3C25_00240</name>
</gene>
<comment type="pathway">
    <text evidence="1 6">Cell wall biogenesis; peptidoglycan biosynthesis.</text>
</comment>
<keyword evidence="7" id="KW-0472">Membrane</keyword>
<dbReference type="Pfam" id="PF03734">
    <property type="entry name" value="YkuD"/>
    <property type="match status" value="1"/>
</dbReference>
<feature type="active site" description="Nucleophile" evidence="6">
    <location>
        <position position="186"/>
    </location>
</feature>
<evidence type="ECO:0000256" key="7">
    <source>
        <dbReference type="SAM" id="Phobius"/>
    </source>
</evidence>
<evidence type="ECO:0000256" key="2">
    <source>
        <dbReference type="ARBA" id="ARBA00022679"/>
    </source>
</evidence>
<feature type="domain" description="L,D-TPase catalytic" evidence="8">
    <location>
        <begin position="87"/>
        <end position="210"/>
    </location>
</feature>
<dbReference type="GO" id="GO:0016740">
    <property type="term" value="F:transferase activity"/>
    <property type="evidence" value="ECO:0007669"/>
    <property type="project" value="UniProtKB-KW"/>
</dbReference>
<keyword evidence="2" id="KW-0808">Transferase</keyword>
<protein>
    <recommendedName>
        <fullName evidence="8">L,D-TPase catalytic domain-containing protein</fullName>
    </recommendedName>
</protein>
<dbReference type="GO" id="GO:0008360">
    <property type="term" value="P:regulation of cell shape"/>
    <property type="evidence" value="ECO:0007669"/>
    <property type="project" value="UniProtKB-UniRule"/>
</dbReference>
<evidence type="ECO:0000256" key="5">
    <source>
        <dbReference type="ARBA" id="ARBA00023316"/>
    </source>
</evidence>
<dbReference type="InterPro" id="IPR038063">
    <property type="entry name" value="Transpep_catalytic_dom"/>
</dbReference>
<name>A0A1F7H0B2_9BACT</name>
<evidence type="ECO:0000313" key="10">
    <source>
        <dbReference type="Proteomes" id="UP000177913"/>
    </source>
</evidence>
<evidence type="ECO:0000256" key="4">
    <source>
        <dbReference type="ARBA" id="ARBA00022984"/>
    </source>
</evidence>
<evidence type="ECO:0000259" key="8">
    <source>
        <dbReference type="PROSITE" id="PS52029"/>
    </source>
</evidence>
<reference evidence="9 10" key="1">
    <citation type="journal article" date="2016" name="Nat. Commun.">
        <title>Thousands of microbial genomes shed light on interconnected biogeochemical processes in an aquifer system.</title>
        <authorList>
            <person name="Anantharaman K."/>
            <person name="Brown C.T."/>
            <person name="Hug L.A."/>
            <person name="Sharon I."/>
            <person name="Castelle C.J."/>
            <person name="Probst A.J."/>
            <person name="Thomas B.C."/>
            <person name="Singh A."/>
            <person name="Wilkins M.J."/>
            <person name="Karaoz U."/>
            <person name="Brodie E.L."/>
            <person name="Williams K.H."/>
            <person name="Hubbard S.S."/>
            <person name="Banfield J.F."/>
        </authorList>
    </citation>
    <scope>NUCLEOTIDE SEQUENCE [LARGE SCALE GENOMIC DNA]</scope>
</reference>
<feature type="active site" description="Proton donor/acceptor" evidence="6">
    <location>
        <position position="170"/>
    </location>
</feature>
<proteinExistence type="predicted"/>
<keyword evidence="7" id="KW-0812">Transmembrane</keyword>
<evidence type="ECO:0000256" key="3">
    <source>
        <dbReference type="ARBA" id="ARBA00022960"/>
    </source>
</evidence>
<evidence type="ECO:0000256" key="1">
    <source>
        <dbReference type="ARBA" id="ARBA00004752"/>
    </source>
</evidence>
<dbReference type="GO" id="GO:0005576">
    <property type="term" value="C:extracellular region"/>
    <property type="evidence" value="ECO:0007669"/>
    <property type="project" value="TreeGrafter"/>
</dbReference>
<dbReference type="PROSITE" id="PS52029">
    <property type="entry name" value="LD_TPASE"/>
    <property type="match status" value="1"/>
</dbReference>
<dbReference type="Proteomes" id="UP000177913">
    <property type="component" value="Unassembled WGS sequence"/>
</dbReference>
<evidence type="ECO:0000313" key="9">
    <source>
        <dbReference type="EMBL" id="OGK24172.1"/>
    </source>
</evidence>
<dbReference type="InterPro" id="IPR005490">
    <property type="entry name" value="LD_TPept_cat_dom"/>
</dbReference>
<dbReference type="UniPathway" id="UPA00219"/>
<keyword evidence="4 6" id="KW-0573">Peptidoglycan synthesis</keyword>
<comment type="caution">
    <text evidence="9">The sequence shown here is derived from an EMBL/GenBank/DDBJ whole genome shotgun (WGS) entry which is preliminary data.</text>
</comment>
<keyword evidence="3 6" id="KW-0133">Cell shape</keyword>
<dbReference type="GO" id="GO:0071555">
    <property type="term" value="P:cell wall organization"/>
    <property type="evidence" value="ECO:0007669"/>
    <property type="project" value="UniProtKB-UniRule"/>
</dbReference>
<dbReference type="SUPFAM" id="SSF141523">
    <property type="entry name" value="L,D-transpeptidase catalytic domain-like"/>
    <property type="match status" value="1"/>
</dbReference>
<keyword evidence="5 6" id="KW-0961">Cell wall biogenesis/degradation</keyword>
<dbReference type="Gene3D" id="2.40.440.10">
    <property type="entry name" value="L,D-transpeptidase catalytic domain-like"/>
    <property type="match status" value="1"/>
</dbReference>
<evidence type="ECO:0000256" key="6">
    <source>
        <dbReference type="PROSITE-ProRule" id="PRU01373"/>
    </source>
</evidence>
<keyword evidence="7" id="KW-1133">Transmembrane helix</keyword>
<dbReference type="GO" id="GO:0071972">
    <property type="term" value="F:peptidoglycan L,D-transpeptidase activity"/>
    <property type="evidence" value="ECO:0007669"/>
    <property type="project" value="TreeGrafter"/>
</dbReference>
<dbReference type="EMBL" id="MFZO01000038">
    <property type="protein sequence ID" value="OGK24172.1"/>
    <property type="molecule type" value="Genomic_DNA"/>
</dbReference>
<dbReference type="PANTHER" id="PTHR30582:SF2">
    <property type="entry name" value="L,D-TRANSPEPTIDASE YCIB-RELATED"/>
    <property type="match status" value="1"/>
</dbReference>
<accession>A0A1F7H0B2</accession>
<dbReference type="GO" id="GO:0018104">
    <property type="term" value="P:peptidoglycan-protein cross-linking"/>
    <property type="evidence" value="ECO:0007669"/>
    <property type="project" value="TreeGrafter"/>
</dbReference>
<sequence length="215" mass="23910">MKGKIHPYFAISVIALLSVILIYTFLSSKSSIPCANSISCVNSLQLKVENNALGVFNNQKIIPPPIILSENDTKPSVLGETSTSEEKHVYVDLTKQEVYAFQGNTLFMQASISSGKWNRTPTGNFTVWTKIRSTRMTGGSGADYYNLPNVPYVMFFSNNEVPATSGYSLHGTYWHNNFGYPMSHGCINMKITDAEKLYNWADNKIKVTIYGKAPV</sequence>
<feature type="transmembrane region" description="Helical" evidence="7">
    <location>
        <begin position="7"/>
        <end position="26"/>
    </location>
</feature>
<dbReference type="PANTHER" id="PTHR30582">
    <property type="entry name" value="L,D-TRANSPEPTIDASE"/>
    <property type="match status" value="1"/>
</dbReference>
<dbReference type="CDD" id="cd16913">
    <property type="entry name" value="YkuD_like"/>
    <property type="match status" value="1"/>
</dbReference>
<dbReference type="InterPro" id="IPR050979">
    <property type="entry name" value="LD-transpeptidase"/>
</dbReference>
<organism evidence="9 10">
    <name type="scientific">Candidatus Roizmanbacteria bacterium RIFCSPHIGHO2_02_FULL_38_11</name>
    <dbReference type="NCBI Taxonomy" id="1802039"/>
    <lineage>
        <taxon>Bacteria</taxon>
        <taxon>Candidatus Roizmaniibacteriota</taxon>
    </lineage>
</organism>